<dbReference type="RefSeq" id="WP_122903595.1">
    <property type="nucleotide sequence ID" value="NZ_RHHS01000013.1"/>
</dbReference>
<reference evidence="1 2" key="1">
    <citation type="submission" date="2018-10" db="EMBL/GenBank/DDBJ databases">
        <title>Phylogenomics of Brevibacillus.</title>
        <authorList>
            <person name="Dunlap C."/>
        </authorList>
    </citation>
    <scope>NUCLEOTIDE SEQUENCE [LARGE SCALE GENOMIC DNA]</scope>
    <source>
        <strain evidence="1 2">DSM 100115</strain>
    </source>
</reference>
<dbReference type="Proteomes" id="UP000268829">
    <property type="component" value="Unassembled WGS sequence"/>
</dbReference>
<name>A0A3M8B7M7_9BACL</name>
<comment type="caution">
    <text evidence="1">The sequence shown here is derived from an EMBL/GenBank/DDBJ whole genome shotgun (WGS) entry which is preliminary data.</text>
</comment>
<dbReference type="AlphaFoldDB" id="A0A3M8B7M7"/>
<sequence>MLNDKDIQIALKHFKGKRLVDIIQTDNGNDFIFEGELVIRVYNDGYDNYDTELTRRVPTYTYERLQ</sequence>
<evidence type="ECO:0000313" key="1">
    <source>
        <dbReference type="EMBL" id="RNB59428.1"/>
    </source>
</evidence>
<organism evidence="1 2">
    <name type="scientific">Brevibacillus gelatini</name>
    <dbReference type="NCBI Taxonomy" id="1655277"/>
    <lineage>
        <taxon>Bacteria</taxon>
        <taxon>Bacillati</taxon>
        <taxon>Bacillota</taxon>
        <taxon>Bacilli</taxon>
        <taxon>Bacillales</taxon>
        <taxon>Paenibacillaceae</taxon>
        <taxon>Brevibacillus</taxon>
    </lineage>
</organism>
<proteinExistence type="predicted"/>
<evidence type="ECO:0000313" key="2">
    <source>
        <dbReference type="Proteomes" id="UP000268829"/>
    </source>
</evidence>
<gene>
    <name evidence="1" type="ORF">EDM57_04610</name>
</gene>
<protein>
    <submittedName>
        <fullName evidence="1">Uncharacterized protein</fullName>
    </submittedName>
</protein>
<keyword evidence="2" id="KW-1185">Reference proteome</keyword>
<accession>A0A3M8B7M7</accession>
<dbReference type="EMBL" id="RHHS01000013">
    <property type="protein sequence ID" value="RNB59428.1"/>
    <property type="molecule type" value="Genomic_DNA"/>
</dbReference>